<dbReference type="EMBL" id="PUHZ01000025">
    <property type="protein sequence ID" value="PQO42441.1"/>
    <property type="molecule type" value="Genomic_DNA"/>
</dbReference>
<dbReference type="PROSITE" id="PS51257">
    <property type="entry name" value="PROKAR_LIPOPROTEIN"/>
    <property type="match status" value="1"/>
</dbReference>
<gene>
    <name evidence="3" type="ORF">C5Y93_29380</name>
</gene>
<organism evidence="3 4">
    <name type="scientific">Blastopirellula marina</name>
    <dbReference type="NCBI Taxonomy" id="124"/>
    <lineage>
        <taxon>Bacteria</taxon>
        <taxon>Pseudomonadati</taxon>
        <taxon>Planctomycetota</taxon>
        <taxon>Planctomycetia</taxon>
        <taxon>Pirellulales</taxon>
        <taxon>Pirellulaceae</taxon>
        <taxon>Blastopirellula</taxon>
    </lineage>
</organism>
<feature type="compositionally biased region" description="Polar residues" evidence="1">
    <location>
        <begin position="177"/>
        <end position="203"/>
    </location>
</feature>
<protein>
    <submittedName>
        <fullName evidence="3">Uncharacterized protein</fullName>
    </submittedName>
</protein>
<keyword evidence="2" id="KW-0732">Signal</keyword>
<dbReference type="OrthoDB" id="279276at2"/>
<feature type="chain" id="PRO_5015424845" evidence="2">
    <location>
        <begin position="21"/>
        <end position="213"/>
    </location>
</feature>
<comment type="caution">
    <text evidence="3">The sequence shown here is derived from an EMBL/GenBank/DDBJ whole genome shotgun (WGS) entry which is preliminary data.</text>
</comment>
<proteinExistence type="predicted"/>
<reference evidence="3 4" key="1">
    <citation type="submission" date="2018-02" db="EMBL/GenBank/DDBJ databases">
        <title>Comparative genomes isolates from brazilian mangrove.</title>
        <authorList>
            <person name="Araujo J.E."/>
            <person name="Taketani R.G."/>
            <person name="Silva M.C.P."/>
            <person name="Loureco M.V."/>
            <person name="Andreote F.D."/>
        </authorList>
    </citation>
    <scope>NUCLEOTIDE SEQUENCE [LARGE SCALE GENOMIC DNA]</scope>
    <source>
        <strain evidence="3 4">Nap-Phe MGV</strain>
    </source>
</reference>
<evidence type="ECO:0000313" key="4">
    <source>
        <dbReference type="Proteomes" id="UP000237819"/>
    </source>
</evidence>
<feature type="signal peptide" evidence="2">
    <location>
        <begin position="1"/>
        <end position="20"/>
    </location>
</feature>
<dbReference type="RefSeq" id="WP_105339018.1">
    <property type="nucleotide sequence ID" value="NZ_PUHZ01000025.1"/>
</dbReference>
<name>A0A2S8GDX4_9BACT</name>
<dbReference type="AlphaFoldDB" id="A0A2S8GDX4"/>
<evidence type="ECO:0000256" key="2">
    <source>
        <dbReference type="SAM" id="SignalP"/>
    </source>
</evidence>
<sequence length="213" mass="22784">MKTHLLAAAIVLISSVQAFGQSCGCGNHHPVMAQPVASCGCDSCCNRCERPLLELVEGIGFTLKTTACKIKSGVNRLFHPITFHGCNSCSHVAKPSCGCGTDIHPHPMESYEIVEPGMQYVEPTPSHPQVPSIPGPPATQKPSMAPPKPTSPTTPDAGEPSKFNTPRMWEPVGTRPSKGTQVTRSSRNVPTPATRPQQSTTRAATYYAPSRNR</sequence>
<dbReference type="Proteomes" id="UP000237819">
    <property type="component" value="Unassembled WGS sequence"/>
</dbReference>
<feature type="region of interest" description="Disordered" evidence="1">
    <location>
        <begin position="119"/>
        <end position="213"/>
    </location>
</feature>
<accession>A0A2S8GDX4</accession>
<feature type="compositionally biased region" description="Pro residues" evidence="1">
    <location>
        <begin position="125"/>
        <end position="152"/>
    </location>
</feature>
<evidence type="ECO:0000313" key="3">
    <source>
        <dbReference type="EMBL" id="PQO42441.1"/>
    </source>
</evidence>
<evidence type="ECO:0000256" key="1">
    <source>
        <dbReference type="SAM" id="MobiDB-lite"/>
    </source>
</evidence>